<gene>
    <name evidence="5" type="ORF">A3A35_00195</name>
</gene>
<dbReference type="InterPro" id="IPR051081">
    <property type="entry name" value="HTH_MetalResp_TranReg"/>
</dbReference>
<dbReference type="SMART" id="SM00418">
    <property type="entry name" value="HTH_ARSR"/>
    <property type="match status" value="1"/>
</dbReference>
<dbReference type="PANTHER" id="PTHR33154:SF33">
    <property type="entry name" value="TRANSCRIPTIONAL REPRESSOR SDPR"/>
    <property type="match status" value="1"/>
</dbReference>
<keyword evidence="1" id="KW-0805">Transcription regulation</keyword>
<protein>
    <recommendedName>
        <fullName evidence="4">HTH arsR-type domain-containing protein</fullName>
    </recommendedName>
</protein>
<reference evidence="5 6" key="1">
    <citation type="journal article" date="2016" name="Nat. Commun.">
        <title>Thousands of microbial genomes shed light on interconnected biogeochemical processes in an aquifer system.</title>
        <authorList>
            <person name="Anantharaman K."/>
            <person name="Brown C.T."/>
            <person name="Hug L.A."/>
            <person name="Sharon I."/>
            <person name="Castelle C.J."/>
            <person name="Probst A.J."/>
            <person name="Thomas B.C."/>
            <person name="Singh A."/>
            <person name="Wilkins M.J."/>
            <person name="Karaoz U."/>
            <person name="Brodie E.L."/>
            <person name="Williams K.H."/>
            <person name="Hubbard S.S."/>
            <person name="Banfield J.F."/>
        </authorList>
    </citation>
    <scope>NUCLEOTIDE SEQUENCE [LARGE SCALE GENOMIC DNA]</scope>
</reference>
<dbReference type="InterPro" id="IPR036390">
    <property type="entry name" value="WH_DNA-bd_sf"/>
</dbReference>
<dbReference type="EMBL" id="MFLV01000015">
    <property type="protein sequence ID" value="OGG71553.1"/>
    <property type="molecule type" value="Genomic_DNA"/>
</dbReference>
<dbReference type="SUPFAM" id="SSF46785">
    <property type="entry name" value="Winged helix' DNA-binding domain"/>
    <property type="match status" value="1"/>
</dbReference>
<dbReference type="AlphaFoldDB" id="A0A1F6ECZ2"/>
<name>A0A1F6ECZ2_9BACT</name>
<dbReference type="Gene3D" id="1.10.10.10">
    <property type="entry name" value="Winged helix-like DNA-binding domain superfamily/Winged helix DNA-binding domain"/>
    <property type="match status" value="1"/>
</dbReference>
<organism evidence="5 6">
    <name type="scientific">Candidatus Kaiserbacteria bacterium RIFCSPLOWO2_01_FULL_51_21</name>
    <dbReference type="NCBI Taxonomy" id="1798508"/>
    <lineage>
        <taxon>Bacteria</taxon>
        <taxon>Candidatus Kaiseribacteriota</taxon>
    </lineage>
</organism>
<dbReference type="CDD" id="cd00090">
    <property type="entry name" value="HTH_ARSR"/>
    <property type="match status" value="1"/>
</dbReference>
<evidence type="ECO:0000256" key="3">
    <source>
        <dbReference type="ARBA" id="ARBA00023163"/>
    </source>
</evidence>
<accession>A0A1F6ECZ2</accession>
<dbReference type="InterPro" id="IPR001845">
    <property type="entry name" value="HTH_ArsR_DNA-bd_dom"/>
</dbReference>
<dbReference type="GO" id="GO:0003700">
    <property type="term" value="F:DNA-binding transcription factor activity"/>
    <property type="evidence" value="ECO:0007669"/>
    <property type="project" value="InterPro"/>
</dbReference>
<dbReference type="NCBIfam" id="NF033788">
    <property type="entry name" value="HTH_metalloreg"/>
    <property type="match status" value="1"/>
</dbReference>
<dbReference type="Proteomes" id="UP000179115">
    <property type="component" value="Unassembled WGS sequence"/>
</dbReference>
<evidence type="ECO:0000256" key="1">
    <source>
        <dbReference type="ARBA" id="ARBA00023015"/>
    </source>
</evidence>
<evidence type="ECO:0000313" key="5">
    <source>
        <dbReference type="EMBL" id="OGG71553.1"/>
    </source>
</evidence>
<sequence>MHERKSEKELERTMKALANRRRLAILRLLRKEKEMTVGALADQIRLSFRSTSKHLLVLSNAGLVECEQRSSQMFYSLASDIPEVARRVIVLL</sequence>
<dbReference type="InterPro" id="IPR036388">
    <property type="entry name" value="WH-like_DNA-bd_sf"/>
</dbReference>
<feature type="domain" description="HTH arsR-type" evidence="4">
    <location>
        <begin position="2"/>
        <end position="92"/>
    </location>
</feature>
<dbReference type="InterPro" id="IPR011991">
    <property type="entry name" value="ArsR-like_HTH"/>
</dbReference>
<dbReference type="Pfam" id="PF12840">
    <property type="entry name" value="HTH_20"/>
    <property type="match status" value="1"/>
</dbReference>
<dbReference type="PANTHER" id="PTHR33154">
    <property type="entry name" value="TRANSCRIPTIONAL REGULATOR, ARSR FAMILY"/>
    <property type="match status" value="1"/>
</dbReference>
<dbReference type="PRINTS" id="PR00778">
    <property type="entry name" value="HTHARSR"/>
</dbReference>
<dbReference type="STRING" id="1798508.A3A35_00195"/>
<keyword evidence="2" id="KW-0238">DNA-binding</keyword>
<evidence type="ECO:0000259" key="4">
    <source>
        <dbReference type="PROSITE" id="PS50987"/>
    </source>
</evidence>
<evidence type="ECO:0000313" key="6">
    <source>
        <dbReference type="Proteomes" id="UP000179115"/>
    </source>
</evidence>
<evidence type="ECO:0000256" key="2">
    <source>
        <dbReference type="ARBA" id="ARBA00023125"/>
    </source>
</evidence>
<keyword evidence="3" id="KW-0804">Transcription</keyword>
<proteinExistence type="predicted"/>
<comment type="caution">
    <text evidence="5">The sequence shown here is derived from an EMBL/GenBank/DDBJ whole genome shotgun (WGS) entry which is preliminary data.</text>
</comment>
<dbReference type="GO" id="GO:0003677">
    <property type="term" value="F:DNA binding"/>
    <property type="evidence" value="ECO:0007669"/>
    <property type="project" value="UniProtKB-KW"/>
</dbReference>
<dbReference type="PROSITE" id="PS50987">
    <property type="entry name" value="HTH_ARSR_2"/>
    <property type="match status" value="1"/>
</dbReference>